<evidence type="ECO:0000256" key="5">
    <source>
        <dbReference type="HAMAP-Rule" id="MF_00822"/>
    </source>
</evidence>
<dbReference type="RefSeq" id="WP_090075132.1">
    <property type="nucleotide sequence ID" value="NZ_FOVR01000015.1"/>
</dbReference>
<dbReference type="GO" id="GO:0019627">
    <property type="term" value="P:urea metabolic process"/>
    <property type="evidence" value="ECO:0007669"/>
    <property type="project" value="InterPro"/>
</dbReference>
<keyword evidence="4 5" id="KW-0143">Chaperone</keyword>
<feature type="domain" description="UreE urease accessory N-terminal" evidence="7">
    <location>
        <begin position="3"/>
        <end position="69"/>
    </location>
</feature>
<dbReference type="InterPro" id="IPR012406">
    <property type="entry name" value="UreE"/>
</dbReference>
<dbReference type="Proteomes" id="UP000199236">
    <property type="component" value="Unassembled WGS sequence"/>
</dbReference>
<dbReference type="OrthoDB" id="9802215at2"/>
<evidence type="ECO:0000256" key="4">
    <source>
        <dbReference type="ARBA" id="ARBA00023186"/>
    </source>
</evidence>
<comment type="similarity">
    <text evidence="5">Belongs to the UreE family.</text>
</comment>
<accession>A0A1I5KVJ2</accession>
<keyword evidence="9" id="KW-1185">Reference proteome</keyword>
<reference evidence="8 9" key="1">
    <citation type="submission" date="2016-10" db="EMBL/GenBank/DDBJ databases">
        <authorList>
            <person name="de Groot N.N."/>
        </authorList>
    </citation>
    <scope>NUCLEOTIDE SEQUENCE [LARGE SCALE GENOMIC DNA]</scope>
    <source>
        <strain evidence="8 9">CGMCC 1.9157</strain>
    </source>
</reference>
<protein>
    <recommendedName>
        <fullName evidence="5">Urease accessory protein UreE</fullName>
    </recommendedName>
</protein>
<evidence type="ECO:0000256" key="6">
    <source>
        <dbReference type="SAM" id="MobiDB-lite"/>
    </source>
</evidence>
<dbReference type="SUPFAM" id="SSF69287">
    <property type="entry name" value="Urease metallochaperone UreE, N-terminal domain"/>
    <property type="match status" value="1"/>
</dbReference>
<organism evidence="8 9">
    <name type="scientific">Cohaesibacter marisflavi</name>
    <dbReference type="NCBI Taxonomy" id="655353"/>
    <lineage>
        <taxon>Bacteria</taxon>
        <taxon>Pseudomonadati</taxon>
        <taxon>Pseudomonadota</taxon>
        <taxon>Alphaproteobacteria</taxon>
        <taxon>Hyphomicrobiales</taxon>
        <taxon>Cohaesibacteraceae</taxon>
    </lineage>
</organism>
<dbReference type="Pfam" id="PF05194">
    <property type="entry name" value="UreE_C"/>
    <property type="match status" value="1"/>
</dbReference>
<evidence type="ECO:0000256" key="2">
    <source>
        <dbReference type="ARBA" id="ARBA00022490"/>
    </source>
</evidence>
<dbReference type="GO" id="GO:0051082">
    <property type="term" value="F:unfolded protein binding"/>
    <property type="evidence" value="ECO:0007669"/>
    <property type="project" value="UniProtKB-UniRule"/>
</dbReference>
<comment type="subcellular location">
    <subcellularLocation>
        <location evidence="1 5">Cytoplasm</location>
    </subcellularLocation>
</comment>
<dbReference type="Gene3D" id="3.30.70.790">
    <property type="entry name" value="UreE, C-terminal domain"/>
    <property type="match status" value="1"/>
</dbReference>
<dbReference type="GO" id="GO:0005737">
    <property type="term" value="C:cytoplasm"/>
    <property type="evidence" value="ECO:0007669"/>
    <property type="project" value="UniProtKB-SubCell"/>
</dbReference>
<sequence length="188" mass="20897">MPILKAGSILPKCSYSQDAFDTITLDEEDRYRRRIQLTSDNGLDFMLSLAKATRMDHGDGLLLEDGRVIKVLARPEELYEVRAESPLALLQLAWHLGNRHQPVEIYEDHLRIRKDAVIADMLEGLGGNLGAVTAPFSPMSGAYVSKSAGAHSHHHGHGHGHDHGHSHDTAHSYGHSHDHSHDQEPHEH</sequence>
<dbReference type="EMBL" id="FOVR01000015">
    <property type="protein sequence ID" value="SFO89130.1"/>
    <property type="molecule type" value="Genomic_DNA"/>
</dbReference>
<dbReference type="AlphaFoldDB" id="A0A1I5KVJ2"/>
<dbReference type="CDD" id="cd00571">
    <property type="entry name" value="UreE"/>
    <property type="match status" value="1"/>
</dbReference>
<dbReference type="HAMAP" id="MF_00822">
    <property type="entry name" value="UreE"/>
    <property type="match status" value="1"/>
</dbReference>
<evidence type="ECO:0000259" key="7">
    <source>
        <dbReference type="SMART" id="SM00988"/>
    </source>
</evidence>
<dbReference type="InterPro" id="IPR004029">
    <property type="entry name" value="UreE_N"/>
</dbReference>
<dbReference type="SMART" id="SM00988">
    <property type="entry name" value="UreE_N"/>
    <property type="match status" value="1"/>
</dbReference>
<dbReference type="GO" id="GO:0016151">
    <property type="term" value="F:nickel cation binding"/>
    <property type="evidence" value="ECO:0007669"/>
    <property type="project" value="UniProtKB-UniRule"/>
</dbReference>
<keyword evidence="3 5" id="KW-0533">Nickel</keyword>
<dbReference type="GO" id="GO:0006457">
    <property type="term" value="P:protein folding"/>
    <property type="evidence" value="ECO:0007669"/>
    <property type="project" value="InterPro"/>
</dbReference>
<dbReference type="Gene3D" id="2.60.260.20">
    <property type="entry name" value="Urease metallochaperone UreE, N-terminal domain"/>
    <property type="match status" value="1"/>
</dbReference>
<dbReference type="InterPro" id="IPR036118">
    <property type="entry name" value="UreE_N_sf"/>
</dbReference>
<dbReference type="Pfam" id="PF02814">
    <property type="entry name" value="UreE_N"/>
    <property type="match status" value="1"/>
</dbReference>
<comment type="function">
    <text evidence="5">Involved in urease metallocenter assembly. Binds nickel. Probably functions as a nickel donor during metallocenter assembly.</text>
</comment>
<feature type="compositionally biased region" description="Basic and acidic residues" evidence="6">
    <location>
        <begin position="159"/>
        <end position="188"/>
    </location>
</feature>
<dbReference type="STRING" id="655353.SAMN04488056_11535"/>
<proteinExistence type="inferred from homology"/>
<dbReference type="GO" id="GO:0065003">
    <property type="term" value="P:protein-containing complex assembly"/>
    <property type="evidence" value="ECO:0007669"/>
    <property type="project" value="InterPro"/>
</dbReference>
<evidence type="ECO:0000256" key="1">
    <source>
        <dbReference type="ARBA" id="ARBA00004496"/>
    </source>
</evidence>
<evidence type="ECO:0000313" key="8">
    <source>
        <dbReference type="EMBL" id="SFO89130.1"/>
    </source>
</evidence>
<gene>
    <name evidence="5" type="primary">ureE</name>
    <name evidence="8" type="ORF">SAMN04488056_11535</name>
</gene>
<keyword evidence="2 5" id="KW-0963">Cytoplasm</keyword>
<evidence type="ECO:0000313" key="9">
    <source>
        <dbReference type="Proteomes" id="UP000199236"/>
    </source>
</evidence>
<name>A0A1I5KVJ2_9HYPH</name>
<feature type="region of interest" description="Disordered" evidence="6">
    <location>
        <begin position="145"/>
        <end position="188"/>
    </location>
</feature>
<evidence type="ECO:0000256" key="3">
    <source>
        <dbReference type="ARBA" id="ARBA00022596"/>
    </source>
</evidence>
<dbReference type="InterPro" id="IPR007864">
    <property type="entry name" value="UreE_C_dom"/>
</dbReference>
<dbReference type="SUPFAM" id="SSF69737">
    <property type="entry name" value="Urease metallochaperone UreE, C-terminal domain"/>
    <property type="match status" value="1"/>
</dbReference>